<keyword evidence="3 5" id="KW-0732">Signal</keyword>
<organism evidence="6 7">
    <name type="scientific">Ceratopteris richardii</name>
    <name type="common">Triangle waterfern</name>
    <dbReference type="NCBI Taxonomy" id="49495"/>
    <lineage>
        <taxon>Eukaryota</taxon>
        <taxon>Viridiplantae</taxon>
        <taxon>Streptophyta</taxon>
        <taxon>Embryophyta</taxon>
        <taxon>Tracheophyta</taxon>
        <taxon>Polypodiopsida</taxon>
        <taxon>Polypodiidae</taxon>
        <taxon>Polypodiales</taxon>
        <taxon>Pteridineae</taxon>
        <taxon>Pteridaceae</taxon>
        <taxon>Parkerioideae</taxon>
        <taxon>Ceratopteris</taxon>
    </lineage>
</organism>
<keyword evidence="7" id="KW-1185">Reference proteome</keyword>
<dbReference type="Proteomes" id="UP000825935">
    <property type="component" value="Chromosome 10"/>
</dbReference>
<comment type="caution">
    <text evidence="6">The sequence shown here is derived from an EMBL/GenBank/DDBJ whole genome shotgun (WGS) entry which is preliminary data.</text>
</comment>
<evidence type="ECO:0000256" key="3">
    <source>
        <dbReference type="ARBA" id="ARBA00022729"/>
    </source>
</evidence>
<protein>
    <submittedName>
        <fullName evidence="6">Uncharacterized protein</fullName>
    </submittedName>
</protein>
<dbReference type="OrthoDB" id="1908433at2759"/>
<dbReference type="PANTHER" id="PTHR31279">
    <property type="entry name" value="PROTEIN EXORDIUM-LIKE 5"/>
    <property type="match status" value="1"/>
</dbReference>
<dbReference type="OMA" id="DGFCMHS"/>
<evidence type="ECO:0000256" key="5">
    <source>
        <dbReference type="SAM" id="SignalP"/>
    </source>
</evidence>
<evidence type="ECO:0000313" key="7">
    <source>
        <dbReference type="Proteomes" id="UP000825935"/>
    </source>
</evidence>
<dbReference type="Pfam" id="PF04674">
    <property type="entry name" value="Phi_1"/>
    <property type="match status" value="1"/>
</dbReference>
<evidence type="ECO:0000256" key="2">
    <source>
        <dbReference type="ARBA" id="ARBA00022525"/>
    </source>
</evidence>
<accession>A0A8T2U1M3</accession>
<evidence type="ECO:0000256" key="4">
    <source>
        <dbReference type="ARBA" id="ARBA00023591"/>
    </source>
</evidence>
<comment type="similarity">
    <text evidence="4">Belongs to the EXORDIUM family.</text>
</comment>
<dbReference type="AlphaFoldDB" id="A0A8T2U1M3"/>
<evidence type="ECO:0000313" key="6">
    <source>
        <dbReference type="EMBL" id="KAH7427555.1"/>
    </source>
</evidence>
<dbReference type="EMBL" id="CM035415">
    <property type="protein sequence ID" value="KAH7427555.1"/>
    <property type="molecule type" value="Genomic_DNA"/>
</dbReference>
<comment type="subcellular location">
    <subcellularLocation>
        <location evidence="1">Secreted</location>
    </subcellularLocation>
</comment>
<dbReference type="GO" id="GO:0005576">
    <property type="term" value="C:extracellular region"/>
    <property type="evidence" value="ECO:0007669"/>
    <property type="project" value="UniProtKB-SubCell"/>
</dbReference>
<gene>
    <name evidence="6" type="ORF">KP509_10G049000</name>
</gene>
<proteinExistence type="inferred from homology"/>
<reference evidence="6" key="1">
    <citation type="submission" date="2021-08" db="EMBL/GenBank/DDBJ databases">
        <title>WGS assembly of Ceratopteris richardii.</title>
        <authorList>
            <person name="Marchant D.B."/>
            <person name="Chen G."/>
            <person name="Jenkins J."/>
            <person name="Shu S."/>
            <person name="Leebens-Mack J."/>
            <person name="Grimwood J."/>
            <person name="Schmutz J."/>
            <person name="Soltis P."/>
            <person name="Soltis D."/>
            <person name="Chen Z.-H."/>
        </authorList>
    </citation>
    <scope>NUCLEOTIDE SEQUENCE</scope>
    <source>
        <strain evidence="6">Whitten #5841</strain>
        <tissue evidence="6">Leaf</tissue>
    </source>
</reference>
<feature type="signal peptide" evidence="5">
    <location>
        <begin position="1"/>
        <end position="25"/>
    </location>
</feature>
<dbReference type="InterPro" id="IPR006766">
    <property type="entry name" value="EXORDIUM-like"/>
</dbReference>
<name>A0A8T2U1M3_CERRI</name>
<keyword evidence="2" id="KW-0964">Secreted</keyword>
<feature type="chain" id="PRO_5035906952" evidence="5">
    <location>
        <begin position="26"/>
        <end position="353"/>
    </location>
</feature>
<evidence type="ECO:0000256" key="1">
    <source>
        <dbReference type="ARBA" id="ARBA00004613"/>
    </source>
</evidence>
<dbReference type="PANTHER" id="PTHR31279:SF79">
    <property type="entry name" value="PROTEIN EXORDIUM-LIKE 2"/>
    <property type="match status" value="1"/>
</dbReference>
<sequence>MASSLTVLGFLLVVLFCTSISNTLALLVSSPQVLLSYHNGPLLSGPEPIKLSLTFYGDFEASERSTLRRFLASLSPSGLQQSRRFLRGSPLSVYADRSVSAWWSITQQYADLHGRHVSQRVEIVKEVNDDYSLGKQLKSSDIAVLARSSVDVGKPNSLALVFTSADVAVDGFCMHSCGAHSFTSLIDDGEQHAAAVTHENSGDDRVQGSISHTLMSYVWVGNSKLQCPGFCAWPFEKPQYGPDMAPLKPPNSVGVDGMIISLAKLLVSAATNPFGDAFYQGDDASYRPEAGQICGAKFGAGAYPGYPGKILQDADSGASYNMEGSNGERFMVPWIWDPTSKSCVGQPSTAVQI</sequence>